<dbReference type="SUPFAM" id="SSF57667">
    <property type="entry name" value="beta-beta-alpha zinc fingers"/>
    <property type="match status" value="1"/>
</dbReference>
<comment type="subcellular location">
    <subcellularLocation>
        <location evidence="2">Nucleus</location>
    </subcellularLocation>
</comment>
<keyword evidence="7" id="KW-0862">Zinc</keyword>
<protein>
    <recommendedName>
        <fullName evidence="13">C2H2-type domain-containing protein</fullName>
    </recommendedName>
</protein>
<dbReference type="InterPro" id="IPR013087">
    <property type="entry name" value="Znf_C2H2_type"/>
</dbReference>
<dbReference type="GO" id="GO:0008270">
    <property type="term" value="F:zinc ion binding"/>
    <property type="evidence" value="ECO:0007669"/>
    <property type="project" value="UniProtKB-KW"/>
</dbReference>
<evidence type="ECO:0000256" key="1">
    <source>
        <dbReference type="ARBA" id="ARBA00003767"/>
    </source>
</evidence>
<keyword evidence="9" id="KW-0238">DNA-binding</keyword>
<dbReference type="PROSITE" id="PS50157">
    <property type="entry name" value="ZINC_FINGER_C2H2_2"/>
    <property type="match status" value="1"/>
</dbReference>
<comment type="similarity">
    <text evidence="3">Belongs to the krueppel C2H2-type zinc-finger protein family.</text>
</comment>
<sequence>MHKRERPHQCSQCENSFSSSHYLKIHQRTHTGERPYPCSHCGKSLLNQIS</sequence>
<dbReference type="EMBL" id="GBXM01070363">
    <property type="protein sequence ID" value="JAH38214.1"/>
    <property type="molecule type" value="Transcribed_RNA"/>
</dbReference>
<evidence type="ECO:0000256" key="11">
    <source>
        <dbReference type="ARBA" id="ARBA00023242"/>
    </source>
</evidence>
<dbReference type="PANTHER" id="PTHR23226">
    <property type="entry name" value="ZINC FINGER AND SCAN DOMAIN-CONTAINING"/>
    <property type="match status" value="1"/>
</dbReference>
<dbReference type="InterPro" id="IPR036236">
    <property type="entry name" value="Znf_C2H2_sf"/>
</dbReference>
<dbReference type="PROSITE" id="PS00028">
    <property type="entry name" value="ZINC_FINGER_C2H2_1"/>
    <property type="match status" value="1"/>
</dbReference>
<dbReference type="FunFam" id="3.30.160.60:FF:000446">
    <property type="entry name" value="Zinc finger protein"/>
    <property type="match status" value="1"/>
</dbReference>
<dbReference type="FunFam" id="3.30.160.60:FF:000360">
    <property type="entry name" value="zinc finger protein 572"/>
    <property type="match status" value="1"/>
</dbReference>
<reference evidence="14" key="1">
    <citation type="submission" date="2014-11" db="EMBL/GenBank/DDBJ databases">
        <authorList>
            <person name="Amaro Gonzalez C."/>
        </authorList>
    </citation>
    <scope>NUCLEOTIDE SEQUENCE</scope>
</reference>
<keyword evidence="5" id="KW-0677">Repeat</keyword>
<evidence type="ECO:0000256" key="4">
    <source>
        <dbReference type="ARBA" id="ARBA00022723"/>
    </source>
</evidence>
<dbReference type="GO" id="GO:0000978">
    <property type="term" value="F:RNA polymerase II cis-regulatory region sequence-specific DNA binding"/>
    <property type="evidence" value="ECO:0007669"/>
    <property type="project" value="TreeGrafter"/>
</dbReference>
<evidence type="ECO:0000256" key="6">
    <source>
        <dbReference type="ARBA" id="ARBA00022771"/>
    </source>
</evidence>
<evidence type="ECO:0000313" key="14">
    <source>
        <dbReference type="EMBL" id="JAH38214.1"/>
    </source>
</evidence>
<evidence type="ECO:0000256" key="3">
    <source>
        <dbReference type="ARBA" id="ARBA00006991"/>
    </source>
</evidence>
<dbReference type="Pfam" id="PF00096">
    <property type="entry name" value="zf-C2H2"/>
    <property type="match status" value="1"/>
</dbReference>
<evidence type="ECO:0000256" key="8">
    <source>
        <dbReference type="ARBA" id="ARBA00023015"/>
    </source>
</evidence>
<dbReference type="PANTHER" id="PTHR23226:SF416">
    <property type="entry name" value="FI01424P"/>
    <property type="match status" value="1"/>
</dbReference>
<dbReference type="AlphaFoldDB" id="A0A0E9S9X4"/>
<evidence type="ECO:0000256" key="7">
    <source>
        <dbReference type="ARBA" id="ARBA00022833"/>
    </source>
</evidence>
<reference evidence="14" key="2">
    <citation type="journal article" date="2015" name="Fish Shellfish Immunol.">
        <title>Early steps in the European eel (Anguilla anguilla)-Vibrio vulnificus interaction in the gills: Role of the RtxA13 toxin.</title>
        <authorList>
            <person name="Callol A."/>
            <person name="Pajuelo D."/>
            <person name="Ebbesson L."/>
            <person name="Teles M."/>
            <person name="MacKenzie S."/>
            <person name="Amaro C."/>
        </authorList>
    </citation>
    <scope>NUCLEOTIDE SEQUENCE</scope>
</reference>
<keyword evidence="4" id="KW-0479">Metal-binding</keyword>
<dbReference type="GO" id="GO:0000981">
    <property type="term" value="F:DNA-binding transcription factor activity, RNA polymerase II-specific"/>
    <property type="evidence" value="ECO:0007669"/>
    <property type="project" value="TreeGrafter"/>
</dbReference>
<name>A0A0E9S9X4_ANGAN</name>
<keyword evidence="11" id="KW-0539">Nucleus</keyword>
<evidence type="ECO:0000259" key="13">
    <source>
        <dbReference type="PROSITE" id="PS50157"/>
    </source>
</evidence>
<evidence type="ECO:0000256" key="12">
    <source>
        <dbReference type="PROSITE-ProRule" id="PRU00042"/>
    </source>
</evidence>
<keyword evidence="10" id="KW-0804">Transcription</keyword>
<proteinExistence type="inferred from homology"/>
<keyword evidence="8" id="KW-0805">Transcription regulation</keyword>
<feature type="domain" description="C2H2-type" evidence="13">
    <location>
        <begin position="8"/>
        <end position="35"/>
    </location>
</feature>
<evidence type="ECO:0000256" key="10">
    <source>
        <dbReference type="ARBA" id="ARBA00023163"/>
    </source>
</evidence>
<dbReference type="GO" id="GO:0005634">
    <property type="term" value="C:nucleus"/>
    <property type="evidence" value="ECO:0007669"/>
    <property type="project" value="UniProtKB-SubCell"/>
</dbReference>
<accession>A0A0E9S9X4</accession>
<evidence type="ECO:0000256" key="9">
    <source>
        <dbReference type="ARBA" id="ARBA00023125"/>
    </source>
</evidence>
<evidence type="ECO:0000256" key="2">
    <source>
        <dbReference type="ARBA" id="ARBA00004123"/>
    </source>
</evidence>
<evidence type="ECO:0000256" key="5">
    <source>
        <dbReference type="ARBA" id="ARBA00022737"/>
    </source>
</evidence>
<keyword evidence="6 12" id="KW-0863">Zinc-finger</keyword>
<dbReference type="Gene3D" id="3.30.160.60">
    <property type="entry name" value="Classic Zinc Finger"/>
    <property type="match status" value="2"/>
</dbReference>
<comment type="function">
    <text evidence="1">May be involved in transcriptional regulation.</text>
</comment>
<organism evidence="14">
    <name type="scientific">Anguilla anguilla</name>
    <name type="common">European freshwater eel</name>
    <name type="synonym">Muraena anguilla</name>
    <dbReference type="NCBI Taxonomy" id="7936"/>
    <lineage>
        <taxon>Eukaryota</taxon>
        <taxon>Metazoa</taxon>
        <taxon>Chordata</taxon>
        <taxon>Craniata</taxon>
        <taxon>Vertebrata</taxon>
        <taxon>Euteleostomi</taxon>
        <taxon>Actinopterygii</taxon>
        <taxon>Neopterygii</taxon>
        <taxon>Teleostei</taxon>
        <taxon>Anguilliformes</taxon>
        <taxon>Anguillidae</taxon>
        <taxon>Anguilla</taxon>
    </lineage>
</organism>